<dbReference type="Proteomes" id="UP001232156">
    <property type="component" value="Unassembled WGS sequence"/>
</dbReference>
<dbReference type="PANTHER" id="PTHR35790:SF4">
    <property type="entry name" value="HTH-TYPE TRANSCRIPTIONAL REGULATOR PCHR"/>
    <property type="match status" value="1"/>
</dbReference>
<keyword evidence="2" id="KW-0238">DNA-binding</keyword>
<dbReference type="InterPro" id="IPR052067">
    <property type="entry name" value="Metal_resp_HTH_trans_reg"/>
</dbReference>
<proteinExistence type="predicted"/>
<sequence length="180" mass="19866">MNKTRKNDVHPVARADAGELTITGLVSYRLQLVGNLMSRSAAMHYRRRFDVSLWEWRTIALLGARPDQTLNELAKVVDLDKGLASRVISALAERGLVQRRADEQDARAVRLSLSPAGGKLYKQLIKAAAARNDAFLKALTPEEWAVLDRALVKLEQVGRASIEEEKQLAASEGPPKSPSK</sequence>
<keyword evidence="6" id="KW-1185">Reference proteome</keyword>
<keyword evidence="3" id="KW-0804">Transcription</keyword>
<organism evidence="5 6">
    <name type="scientific">Yanghanlia caeni</name>
    <dbReference type="NCBI Taxonomy" id="3064283"/>
    <lineage>
        <taxon>Bacteria</taxon>
        <taxon>Pseudomonadati</taxon>
        <taxon>Pseudomonadota</taxon>
        <taxon>Betaproteobacteria</taxon>
        <taxon>Burkholderiales</taxon>
        <taxon>Alcaligenaceae</taxon>
        <taxon>Yanghanlia</taxon>
    </lineage>
</organism>
<protein>
    <submittedName>
        <fullName evidence="5">MarR family transcriptional regulator</fullName>
    </submittedName>
</protein>
<evidence type="ECO:0000256" key="2">
    <source>
        <dbReference type="ARBA" id="ARBA00023125"/>
    </source>
</evidence>
<dbReference type="RefSeq" id="WP_347287622.1">
    <property type="nucleotide sequence ID" value="NZ_JAUZQE010000051.1"/>
</dbReference>
<name>A0ABU1D9C3_9BURK</name>
<dbReference type="Pfam" id="PF12802">
    <property type="entry name" value="MarR_2"/>
    <property type="match status" value="1"/>
</dbReference>
<dbReference type="SUPFAM" id="SSF46785">
    <property type="entry name" value="Winged helix' DNA-binding domain"/>
    <property type="match status" value="1"/>
</dbReference>
<dbReference type="PRINTS" id="PR00598">
    <property type="entry name" value="HTHMARR"/>
</dbReference>
<dbReference type="PROSITE" id="PS50995">
    <property type="entry name" value="HTH_MARR_2"/>
    <property type="match status" value="1"/>
</dbReference>
<evidence type="ECO:0000313" key="6">
    <source>
        <dbReference type="Proteomes" id="UP001232156"/>
    </source>
</evidence>
<accession>A0ABU1D9C3</accession>
<evidence type="ECO:0000256" key="3">
    <source>
        <dbReference type="ARBA" id="ARBA00023163"/>
    </source>
</evidence>
<comment type="caution">
    <text evidence="5">The sequence shown here is derived from an EMBL/GenBank/DDBJ whole genome shotgun (WGS) entry which is preliminary data.</text>
</comment>
<feature type="domain" description="HTH marR-type" evidence="4">
    <location>
        <begin position="23"/>
        <end position="156"/>
    </location>
</feature>
<dbReference type="PANTHER" id="PTHR35790">
    <property type="entry name" value="HTH-TYPE TRANSCRIPTIONAL REGULATOR PCHR"/>
    <property type="match status" value="1"/>
</dbReference>
<evidence type="ECO:0000313" key="5">
    <source>
        <dbReference type="EMBL" id="MDR4127061.1"/>
    </source>
</evidence>
<keyword evidence="1" id="KW-0805">Transcription regulation</keyword>
<dbReference type="InterPro" id="IPR000835">
    <property type="entry name" value="HTH_MarR-typ"/>
</dbReference>
<reference evidence="5 6" key="1">
    <citation type="submission" date="2023-08" db="EMBL/GenBank/DDBJ databases">
        <title>Alcaligenaceae gen. nov., a novel taxon isolated from the sludge of Yixing Pesticide Factory.</title>
        <authorList>
            <person name="Ruan L."/>
        </authorList>
    </citation>
    <scope>NUCLEOTIDE SEQUENCE [LARGE SCALE GENOMIC DNA]</scope>
    <source>
        <strain evidence="5 6">LG-2</strain>
    </source>
</reference>
<dbReference type="Gene3D" id="1.10.10.10">
    <property type="entry name" value="Winged helix-like DNA-binding domain superfamily/Winged helix DNA-binding domain"/>
    <property type="match status" value="1"/>
</dbReference>
<dbReference type="InterPro" id="IPR036390">
    <property type="entry name" value="WH_DNA-bd_sf"/>
</dbReference>
<gene>
    <name evidence="5" type="ORF">Q8947_13860</name>
</gene>
<dbReference type="InterPro" id="IPR036388">
    <property type="entry name" value="WH-like_DNA-bd_sf"/>
</dbReference>
<dbReference type="SMART" id="SM00347">
    <property type="entry name" value="HTH_MARR"/>
    <property type="match status" value="1"/>
</dbReference>
<dbReference type="EMBL" id="JAUZQE010000051">
    <property type="protein sequence ID" value="MDR4127061.1"/>
    <property type="molecule type" value="Genomic_DNA"/>
</dbReference>
<evidence type="ECO:0000256" key="1">
    <source>
        <dbReference type="ARBA" id="ARBA00023015"/>
    </source>
</evidence>
<evidence type="ECO:0000259" key="4">
    <source>
        <dbReference type="PROSITE" id="PS50995"/>
    </source>
</evidence>